<evidence type="ECO:0000313" key="3">
    <source>
        <dbReference type="Proteomes" id="UP000002051"/>
    </source>
</evidence>
<accession>G7KGJ5</accession>
<gene>
    <name evidence="1" type="ordered locus">MTR_5g031420</name>
</gene>
<dbReference type="HOGENOM" id="CLU_3090273_0_0_1"/>
<organism evidence="1 3">
    <name type="scientific">Medicago truncatula</name>
    <name type="common">Barrel medic</name>
    <name type="synonym">Medicago tribuloides</name>
    <dbReference type="NCBI Taxonomy" id="3880"/>
    <lineage>
        <taxon>Eukaryota</taxon>
        <taxon>Viridiplantae</taxon>
        <taxon>Streptophyta</taxon>
        <taxon>Embryophyta</taxon>
        <taxon>Tracheophyta</taxon>
        <taxon>Spermatophyta</taxon>
        <taxon>Magnoliopsida</taxon>
        <taxon>eudicotyledons</taxon>
        <taxon>Gunneridae</taxon>
        <taxon>Pentapetalae</taxon>
        <taxon>rosids</taxon>
        <taxon>fabids</taxon>
        <taxon>Fabales</taxon>
        <taxon>Fabaceae</taxon>
        <taxon>Papilionoideae</taxon>
        <taxon>50 kb inversion clade</taxon>
        <taxon>NPAAA clade</taxon>
        <taxon>Hologalegina</taxon>
        <taxon>IRL clade</taxon>
        <taxon>Trifolieae</taxon>
        <taxon>Medicago</taxon>
    </lineage>
</organism>
<reference evidence="1 3" key="2">
    <citation type="journal article" date="2014" name="BMC Genomics">
        <title>An improved genome release (version Mt4.0) for the model legume Medicago truncatula.</title>
        <authorList>
            <person name="Tang H."/>
            <person name="Krishnakumar V."/>
            <person name="Bidwell S."/>
            <person name="Rosen B."/>
            <person name="Chan A."/>
            <person name="Zhou S."/>
            <person name="Gentzbittel L."/>
            <person name="Childs K.L."/>
            <person name="Yandell M."/>
            <person name="Gundlach H."/>
            <person name="Mayer K.F."/>
            <person name="Schwartz D.C."/>
            <person name="Town C.D."/>
        </authorList>
    </citation>
    <scope>GENOME REANNOTATION</scope>
    <source>
        <strain evidence="2 3">cv. Jemalong A17</strain>
    </source>
</reference>
<reference evidence="1 3" key="1">
    <citation type="journal article" date="2011" name="Nature">
        <title>The Medicago genome provides insight into the evolution of rhizobial symbioses.</title>
        <authorList>
            <person name="Young N.D."/>
            <person name="Debelle F."/>
            <person name="Oldroyd G.E."/>
            <person name="Geurts R."/>
            <person name="Cannon S.B."/>
            <person name="Udvardi M.K."/>
            <person name="Benedito V.A."/>
            <person name="Mayer K.F."/>
            <person name="Gouzy J."/>
            <person name="Schoof H."/>
            <person name="Van de Peer Y."/>
            <person name="Proost S."/>
            <person name="Cook D.R."/>
            <person name="Meyers B.C."/>
            <person name="Spannagl M."/>
            <person name="Cheung F."/>
            <person name="De Mita S."/>
            <person name="Krishnakumar V."/>
            <person name="Gundlach H."/>
            <person name="Zhou S."/>
            <person name="Mudge J."/>
            <person name="Bharti A.K."/>
            <person name="Murray J.D."/>
            <person name="Naoumkina M.A."/>
            <person name="Rosen B."/>
            <person name="Silverstein K.A."/>
            <person name="Tang H."/>
            <person name="Rombauts S."/>
            <person name="Zhao P.X."/>
            <person name="Zhou P."/>
            <person name="Barbe V."/>
            <person name="Bardou P."/>
            <person name="Bechner M."/>
            <person name="Bellec A."/>
            <person name="Berger A."/>
            <person name="Berges H."/>
            <person name="Bidwell S."/>
            <person name="Bisseling T."/>
            <person name="Choisne N."/>
            <person name="Couloux A."/>
            <person name="Denny R."/>
            <person name="Deshpande S."/>
            <person name="Dai X."/>
            <person name="Doyle J.J."/>
            <person name="Dudez A.M."/>
            <person name="Farmer A.D."/>
            <person name="Fouteau S."/>
            <person name="Franken C."/>
            <person name="Gibelin C."/>
            <person name="Gish J."/>
            <person name="Goldstein S."/>
            <person name="Gonzalez A.J."/>
            <person name="Green P.J."/>
            <person name="Hallab A."/>
            <person name="Hartog M."/>
            <person name="Hua A."/>
            <person name="Humphray S.J."/>
            <person name="Jeong D.H."/>
            <person name="Jing Y."/>
            <person name="Jocker A."/>
            <person name="Kenton S.M."/>
            <person name="Kim D.J."/>
            <person name="Klee K."/>
            <person name="Lai H."/>
            <person name="Lang C."/>
            <person name="Lin S."/>
            <person name="Macmil S.L."/>
            <person name="Magdelenat G."/>
            <person name="Matthews L."/>
            <person name="McCorrison J."/>
            <person name="Monaghan E.L."/>
            <person name="Mun J.H."/>
            <person name="Najar F.Z."/>
            <person name="Nicholson C."/>
            <person name="Noirot C."/>
            <person name="O'Bleness M."/>
            <person name="Paule C.R."/>
            <person name="Poulain J."/>
            <person name="Prion F."/>
            <person name="Qin B."/>
            <person name="Qu C."/>
            <person name="Retzel E.F."/>
            <person name="Riddle C."/>
            <person name="Sallet E."/>
            <person name="Samain S."/>
            <person name="Samson N."/>
            <person name="Sanders I."/>
            <person name="Saurat O."/>
            <person name="Scarpelli C."/>
            <person name="Schiex T."/>
            <person name="Segurens B."/>
            <person name="Severin A.J."/>
            <person name="Sherrier D.J."/>
            <person name="Shi R."/>
            <person name="Sims S."/>
            <person name="Singer S.R."/>
            <person name="Sinharoy S."/>
            <person name="Sterck L."/>
            <person name="Viollet A."/>
            <person name="Wang B.B."/>
            <person name="Wang K."/>
            <person name="Wang M."/>
            <person name="Wang X."/>
            <person name="Warfsmann J."/>
            <person name="Weissenbach J."/>
            <person name="White D.D."/>
            <person name="White J.D."/>
            <person name="Wiley G.B."/>
            <person name="Wincker P."/>
            <person name="Xing Y."/>
            <person name="Yang L."/>
            <person name="Yao Z."/>
            <person name="Ying F."/>
            <person name="Zhai J."/>
            <person name="Zhou L."/>
            <person name="Zuber A."/>
            <person name="Denarie J."/>
            <person name="Dixon R.A."/>
            <person name="May G.D."/>
            <person name="Schwartz D.C."/>
            <person name="Rogers J."/>
            <person name="Quetier F."/>
            <person name="Town C.D."/>
            <person name="Roe B.A."/>
        </authorList>
    </citation>
    <scope>NUCLEOTIDE SEQUENCE [LARGE SCALE GENOMIC DNA]</scope>
    <source>
        <strain evidence="1">A17</strain>
        <strain evidence="2 3">cv. Jemalong A17</strain>
    </source>
</reference>
<protein>
    <submittedName>
        <fullName evidence="1 2">Uncharacterized protein</fullName>
    </submittedName>
</protein>
<dbReference type="EnsemblPlants" id="AES95950">
    <property type="protein sequence ID" value="AES95950"/>
    <property type="gene ID" value="MTR_5g031420"/>
</dbReference>
<evidence type="ECO:0000313" key="2">
    <source>
        <dbReference type="EnsemblPlants" id="AES95950"/>
    </source>
</evidence>
<proteinExistence type="predicted"/>
<sequence length="52" mass="6048">MKLLSSTIKGSKHSMDKIEWIAKNDGIKLLTLRFQEKINSDNLKLRHKVRIA</sequence>
<evidence type="ECO:0000313" key="1">
    <source>
        <dbReference type="EMBL" id="AES95950.1"/>
    </source>
</evidence>
<name>G7KGJ5_MEDTR</name>
<dbReference type="PaxDb" id="3880-AES95950"/>
<reference evidence="2" key="3">
    <citation type="submission" date="2015-04" db="UniProtKB">
        <authorList>
            <consortium name="EnsemblPlants"/>
        </authorList>
    </citation>
    <scope>IDENTIFICATION</scope>
    <source>
        <strain evidence="2">cv. Jemalong A17</strain>
    </source>
</reference>
<dbReference type="EMBL" id="CM001221">
    <property type="protein sequence ID" value="AES95950.1"/>
    <property type="molecule type" value="Genomic_DNA"/>
</dbReference>
<keyword evidence="3" id="KW-1185">Reference proteome</keyword>
<dbReference type="Proteomes" id="UP000002051">
    <property type="component" value="Chromosome 5"/>
</dbReference>
<dbReference type="AlphaFoldDB" id="G7KGJ5"/>